<accession>A0A409WCV0</accession>
<dbReference type="FunCoup" id="A0A409WCV0">
    <property type="interactions" value="49"/>
</dbReference>
<name>A0A409WCV0_9AGAR</name>
<feature type="region of interest" description="Disordered" evidence="1">
    <location>
        <begin position="183"/>
        <end position="206"/>
    </location>
</feature>
<feature type="compositionally biased region" description="Low complexity" evidence="1">
    <location>
        <begin position="294"/>
        <end position="313"/>
    </location>
</feature>
<feature type="region of interest" description="Disordered" evidence="1">
    <location>
        <begin position="536"/>
        <end position="556"/>
    </location>
</feature>
<feature type="region of interest" description="Disordered" evidence="1">
    <location>
        <begin position="116"/>
        <end position="155"/>
    </location>
</feature>
<evidence type="ECO:0008006" key="4">
    <source>
        <dbReference type="Google" id="ProtNLM"/>
    </source>
</evidence>
<gene>
    <name evidence="2" type="ORF">CVT26_010173</name>
</gene>
<dbReference type="InParanoid" id="A0A409WCV0"/>
<feature type="compositionally biased region" description="Polar residues" evidence="1">
    <location>
        <begin position="668"/>
        <end position="692"/>
    </location>
</feature>
<sequence length="873" mass="94395">MASFGASSCLSCGIPRRSAAVSKLSRCGGASQLQQEEFRESRTGGAWQELPLKGSCLPDHTWFHCLLPLHHPEPVELSTSQEYLILNLIMANCMHGVASFTLTDRLVHNYEAKAEQGDGEERVGLVEGDGGAEGREIEPLSRSKAPELPPSPGPPLMQFARPTTSSLTPPLTPDPTATPYIPSSASSAIVSRPPPTALRPRPTEEVKEVEDVPIASAGFSLLAPQPANPSSTSSSSRFILNPSQEDFVADSWHQRAPSFPAVDSQGNLVPPLPISPKTTISNRSASRERRKFGRSWSGYSSGNGSVSPSGSGSDVRGAATTEAGAMPSETRVKKMRRRKKEVGYEFKGSNDIVGIVMLEIQDAEDLSKISNSKSFGFVVFCSCSRLFILQGLALAGIWIPSSLFHSLNPTWDEKLLFHVRRYETAYKASFNVKEVMEGGIQPDPETGLYKAKYQPYDALRQRFWCQYLQHYDCDNANTISHLELTAMLDSFSSTLTQSTLASSFTRFNKDLKEDELTIDEAVMRLKADFGRPVEEKRRLDEDTKEGEDGSFSATPVLPVAGEKGEEVQLDWGRTGFSGPPHVGLPTHAADAMGVGAFTTEPMQLPLHQAAATRSSDTETPDLSSDGNGESGNNSPTMPSTPGGSLVPSAPGSRKKYRRNPFRRNSRRMSTTSEPATPTVEESLSPESHQRQVLPSLPPPSDELQGGNRHHYALADCASEDWKKFDKIMVGIFVTSIQPRGSGIQTPHTSLKISIVNALSTTPCKTCRGTAVNRRGHEGGEDGSAGVTLVMLLVRTVKGASGLWLDGLLSLLHAGLSIDAADSTGVGEFATEYIGDVGTPTSAPMTIARAVIMMYDVADFRWSLAHSAAESRKK</sequence>
<organism evidence="2 3">
    <name type="scientific">Gymnopilus dilepis</name>
    <dbReference type="NCBI Taxonomy" id="231916"/>
    <lineage>
        <taxon>Eukaryota</taxon>
        <taxon>Fungi</taxon>
        <taxon>Dikarya</taxon>
        <taxon>Basidiomycota</taxon>
        <taxon>Agaricomycotina</taxon>
        <taxon>Agaricomycetes</taxon>
        <taxon>Agaricomycetidae</taxon>
        <taxon>Agaricales</taxon>
        <taxon>Agaricineae</taxon>
        <taxon>Hymenogastraceae</taxon>
        <taxon>Gymnopilus</taxon>
    </lineage>
</organism>
<evidence type="ECO:0000313" key="3">
    <source>
        <dbReference type="Proteomes" id="UP000284706"/>
    </source>
</evidence>
<comment type="caution">
    <text evidence="2">The sequence shown here is derived from an EMBL/GenBank/DDBJ whole genome shotgun (WGS) entry which is preliminary data.</text>
</comment>
<feature type="compositionally biased region" description="Basic and acidic residues" evidence="1">
    <location>
        <begin position="132"/>
        <end position="145"/>
    </location>
</feature>
<dbReference type="EMBL" id="NHYE01005170">
    <property type="protein sequence ID" value="PPQ76344.1"/>
    <property type="molecule type" value="Genomic_DNA"/>
</dbReference>
<dbReference type="Proteomes" id="UP000284706">
    <property type="component" value="Unassembled WGS sequence"/>
</dbReference>
<feature type="region of interest" description="Disordered" evidence="1">
    <location>
        <begin position="259"/>
        <end position="334"/>
    </location>
</feature>
<keyword evidence="3" id="KW-1185">Reference proteome</keyword>
<reference evidence="2 3" key="1">
    <citation type="journal article" date="2018" name="Evol. Lett.">
        <title>Horizontal gene cluster transfer increased hallucinogenic mushroom diversity.</title>
        <authorList>
            <person name="Reynolds H.T."/>
            <person name="Vijayakumar V."/>
            <person name="Gluck-Thaler E."/>
            <person name="Korotkin H.B."/>
            <person name="Matheny P.B."/>
            <person name="Slot J.C."/>
        </authorList>
    </citation>
    <scope>NUCLEOTIDE SEQUENCE [LARGE SCALE GENOMIC DNA]</scope>
    <source>
        <strain evidence="2 3">SRW20</strain>
    </source>
</reference>
<proteinExistence type="predicted"/>
<feature type="compositionally biased region" description="Low complexity" evidence="1">
    <location>
        <begin position="623"/>
        <end position="634"/>
    </location>
</feature>
<dbReference type="OrthoDB" id="67700at2759"/>
<evidence type="ECO:0000256" key="1">
    <source>
        <dbReference type="SAM" id="MobiDB-lite"/>
    </source>
</evidence>
<dbReference type="AlphaFoldDB" id="A0A409WCV0"/>
<feature type="region of interest" description="Disordered" evidence="1">
    <location>
        <begin position="608"/>
        <end position="707"/>
    </location>
</feature>
<feature type="compositionally biased region" description="Basic residues" evidence="1">
    <location>
        <begin position="652"/>
        <end position="666"/>
    </location>
</feature>
<protein>
    <recommendedName>
        <fullName evidence="4">EF-hand domain-containing protein</fullName>
    </recommendedName>
</protein>
<dbReference type="STRING" id="231916.A0A409WCV0"/>
<evidence type="ECO:0000313" key="2">
    <source>
        <dbReference type="EMBL" id="PPQ76344.1"/>
    </source>
</evidence>